<dbReference type="EMBL" id="JH603168">
    <property type="protein sequence ID" value="EIC23198.1"/>
    <property type="molecule type" value="Genomic_DNA"/>
</dbReference>
<reference evidence="1 2" key="2">
    <citation type="submission" date="2011-11" db="EMBL/GenBank/DDBJ databases">
        <authorList>
            <consortium name="US DOE Joint Genome Institute"/>
            <person name="Lucas S."/>
            <person name="Han J."/>
            <person name="Lapidus A."/>
            <person name="Cheng J.-F."/>
            <person name="Goodwin L."/>
            <person name="Pitluck S."/>
            <person name="Peters L."/>
            <person name="Ovchinnikova G."/>
            <person name="Zhang X."/>
            <person name="Detter J.C."/>
            <person name="Han C."/>
            <person name="Tapia R."/>
            <person name="Land M."/>
            <person name="Hauser L."/>
            <person name="Kyrpides N."/>
            <person name="Ivanova N."/>
            <person name="Pagani I."/>
            <person name="Vogl K."/>
            <person name="Liu Z."/>
            <person name="Overmann J."/>
            <person name="Frigaard N.-U."/>
            <person name="Bryant D."/>
            <person name="Woyke T."/>
        </authorList>
    </citation>
    <scope>NUCLEOTIDE SEQUENCE [LARGE SCALE GENOMIC DNA]</scope>
    <source>
        <strain evidence="1 2">970</strain>
    </source>
</reference>
<gene>
    <name evidence="1" type="ORF">Thi970DRAFT_00854</name>
</gene>
<organism evidence="1 2">
    <name type="scientific">Thiorhodovibrio frisius</name>
    <dbReference type="NCBI Taxonomy" id="631362"/>
    <lineage>
        <taxon>Bacteria</taxon>
        <taxon>Pseudomonadati</taxon>
        <taxon>Pseudomonadota</taxon>
        <taxon>Gammaproteobacteria</taxon>
        <taxon>Chromatiales</taxon>
        <taxon>Chromatiaceae</taxon>
        <taxon>Thiorhodovibrio</taxon>
    </lineage>
</organism>
<dbReference type="HOGENOM" id="CLU_1834274_0_0_6"/>
<evidence type="ECO:0000313" key="1">
    <source>
        <dbReference type="EMBL" id="EIC23198.1"/>
    </source>
</evidence>
<reference evidence="2" key="1">
    <citation type="submission" date="2011-06" db="EMBL/GenBank/DDBJ databases">
        <authorList>
            <consortium name="US DOE Joint Genome Institute (JGI-PGF)"/>
            <person name="Lucas S."/>
            <person name="Han J."/>
            <person name="Lapidus A."/>
            <person name="Cheng J.-F."/>
            <person name="Goodwin L."/>
            <person name="Pitluck S."/>
            <person name="Peters L."/>
            <person name="Land M.L."/>
            <person name="Hauser L."/>
            <person name="Vogl K."/>
            <person name="Liu Z."/>
            <person name="Overmann J."/>
            <person name="Frigaard N.-U."/>
            <person name="Bryant D.A."/>
            <person name="Woyke T.J."/>
        </authorList>
    </citation>
    <scope>NUCLEOTIDE SEQUENCE [LARGE SCALE GENOMIC DNA]</scope>
    <source>
        <strain evidence="2">970</strain>
    </source>
</reference>
<protein>
    <recommendedName>
        <fullName evidence="3">Fe-S oxidoreductase</fullName>
    </recommendedName>
</protein>
<dbReference type="Proteomes" id="UP000002964">
    <property type="component" value="Unassembled WGS sequence"/>
</dbReference>
<evidence type="ECO:0008006" key="3">
    <source>
        <dbReference type="Google" id="ProtNLM"/>
    </source>
</evidence>
<dbReference type="AlphaFoldDB" id="H8YXM2"/>
<name>H8YXM2_9GAMM</name>
<accession>H8YXM2</accession>
<evidence type="ECO:0000313" key="2">
    <source>
        <dbReference type="Proteomes" id="UP000002964"/>
    </source>
</evidence>
<keyword evidence="2" id="KW-1185">Reference proteome</keyword>
<proteinExistence type="predicted"/>
<dbReference type="eggNOG" id="ENOG503372T">
    <property type="taxonomic scope" value="Bacteria"/>
</dbReference>
<dbReference type="RefSeq" id="WP_009147283.1">
    <property type="nucleotide sequence ID" value="NZ_CP121471.1"/>
</dbReference>
<sequence length="140" mass="15665">MAPKIDDEVLVWKEEACSHRENVVEKEPGLSKVTVGLKHKALRFATSWLPVDERRRGECNRCGECCKLPLPCPFLRYDEQGLSLCTVYHARPPSCRKYPRTPDENITPATCGFFFDDEIAGNPGYAEAACSNDNIDSVTA</sequence>